<gene>
    <name evidence="1" type="ORF">CEXT_437361</name>
</gene>
<dbReference type="AlphaFoldDB" id="A0AAV4XQ74"/>
<keyword evidence="2" id="KW-1185">Reference proteome</keyword>
<proteinExistence type="predicted"/>
<evidence type="ECO:0000313" key="2">
    <source>
        <dbReference type="Proteomes" id="UP001054945"/>
    </source>
</evidence>
<comment type="caution">
    <text evidence="1">The sequence shown here is derived from an EMBL/GenBank/DDBJ whole genome shotgun (WGS) entry which is preliminary data.</text>
</comment>
<protein>
    <submittedName>
        <fullName evidence="1">Uncharacterized protein</fullName>
    </submittedName>
</protein>
<dbReference type="Proteomes" id="UP001054945">
    <property type="component" value="Unassembled WGS sequence"/>
</dbReference>
<dbReference type="EMBL" id="BPLR01000665">
    <property type="protein sequence ID" value="GIY96488.1"/>
    <property type="molecule type" value="Genomic_DNA"/>
</dbReference>
<organism evidence="1 2">
    <name type="scientific">Caerostris extrusa</name>
    <name type="common">Bark spider</name>
    <name type="synonym">Caerostris bankana</name>
    <dbReference type="NCBI Taxonomy" id="172846"/>
    <lineage>
        <taxon>Eukaryota</taxon>
        <taxon>Metazoa</taxon>
        <taxon>Ecdysozoa</taxon>
        <taxon>Arthropoda</taxon>
        <taxon>Chelicerata</taxon>
        <taxon>Arachnida</taxon>
        <taxon>Araneae</taxon>
        <taxon>Araneomorphae</taxon>
        <taxon>Entelegynae</taxon>
        <taxon>Araneoidea</taxon>
        <taxon>Araneidae</taxon>
        <taxon>Caerostris</taxon>
    </lineage>
</organism>
<sequence length="103" mass="11420">MYFCLFTAAPVDDDNLQSYGVSLSLSMDISTLPKKALNAIMNLLRIRRVLHTLWPCQNLADPTSHQHSRMQCLVIAQTPANLSQTVLKVVELGLPINSARSVN</sequence>
<accession>A0AAV4XQ74</accession>
<evidence type="ECO:0000313" key="1">
    <source>
        <dbReference type="EMBL" id="GIY96488.1"/>
    </source>
</evidence>
<name>A0AAV4XQ74_CAEEX</name>
<reference evidence="1 2" key="1">
    <citation type="submission" date="2021-06" db="EMBL/GenBank/DDBJ databases">
        <title>Caerostris extrusa draft genome.</title>
        <authorList>
            <person name="Kono N."/>
            <person name="Arakawa K."/>
        </authorList>
    </citation>
    <scope>NUCLEOTIDE SEQUENCE [LARGE SCALE GENOMIC DNA]</scope>
</reference>